<comment type="caution">
    <text evidence="1">The sequence shown here is derived from an EMBL/GenBank/DDBJ whole genome shotgun (WGS) entry which is preliminary data.</text>
</comment>
<gene>
    <name evidence="1" type="ORF">KIL84_007061</name>
</gene>
<dbReference type="EMBL" id="JAHDVG010000483">
    <property type="protein sequence ID" value="KAH1171443.1"/>
    <property type="molecule type" value="Genomic_DNA"/>
</dbReference>
<dbReference type="AlphaFoldDB" id="A0A9D3X216"/>
<evidence type="ECO:0000313" key="2">
    <source>
        <dbReference type="Proteomes" id="UP000827986"/>
    </source>
</evidence>
<reference evidence="1" key="1">
    <citation type="submission" date="2021-09" db="EMBL/GenBank/DDBJ databases">
        <title>The genome of Mauremys mutica provides insights into the evolution of semi-aquatic lifestyle.</title>
        <authorList>
            <person name="Gong S."/>
            <person name="Gao Y."/>
        </authorList>
    </citation>
    <scope>NUCLEOTIDE SEQUENCE</scope>
    <source>
        <strain evidence="1">MM-2020</strain>
        <tissue evidence="1">Muscle</tissue>
    </source>
</reference>
<accession>A0A9D3X216</accession>
<evidence type="ECO:0000313" key="1">
    <source>
        <dbReference type="EMBL" id="KAH1171443.1"/>
    </source>
</evidence>
<dbReference type="Proteomes" id="UP000827986">
    <property type="component" value="Unassembled WGS sequence"/>
</dbReference>
<sequence>MKPGVPVSFKNNHLGVIIRLLLTVHTDSIRSKWPSLPTASIYVVSALIETEQGLVLSLGFSWGRRKGKSPCAIPPSCPTSNRALDQKLLGTWTLLLNLLQRSRHLWCYGASVMAPKCQEPGCGQSCLVVRAQFRHQETESRNKTSVRGQMPKSCVRAGIIVREPSQGLKLESEN</sequence>
<organism evidence="1 2">
    <name type="scientific">Mauremys mutica</name>
    <name type="common">yellowpond turtle</name>
    <dbReference type="NCBI Taxonomy" id="74926"/>
    <lineage>
        <taxon>Eukaryota</taxon>
        <taxon>Metazoa</taxon>
        <taxon>Chordata</taxon>
        <taxon>Craniata</taxon>
        <taxon>Vertebrata</taxon>
        <taxon>Euteleostomi</taxon>
        <taxon>Archelosauria</taxon>
        <taxon>Testudinata</taxon>
        <taxon>Testudines</taxon>
        <taxon>Cryptodira</taxon>
        <taxon>Durocryptodira</taxon>
        <taxon>Testudinoidea</taxon>
        <taxon>Geoemydidae</taxon>
        <taxon>Geoemydinae</taxon>
        <taxon>Mauremys</taxon>
    </lineage>
</organism>
<proteinExistence type="predicted"/>
<name>A0A9D3X216_9SAUR</name>
<keyword evidence="2" id="KW-1185">Reference proteome</keyword>
<protein>
    <submittedName>
        <fullName evidence="1">Uncharacterized protein</fullName>
    </submittedName>
</protein>